<feature type="domain" description="NB-ARC" evidence="1">
    <location>
        <begin position="60"/>
        <end position="227"/>
    </location>
</feature>
<dbReference type="Gene3D" id="3.40.50.300">
    <property type="entry name" value="P-loop containing nucleotide triphosphate hydrolases"/>
    <property type="match status" value="1"/>
</dbReference>
<comment type="caution">
    <text evidence="3">The sequence shown here is derived from an EMBL/GenBank/DDBJ whole genome shotgun (WGS) entry which is preliminary data.</text>
</comment>
<dbReference type="GO" id="GO:0006952">
    <property type="term" value="P:defense response"/>
    <property type="evidence" value="ECO:0007669"/>
    <property type="project" value="InterPro"/>
</dbReference>
<organism evidence="3 4">
    <name type="scientific">Rosa chinensis</name>
    <name type="common">China rose</name>
    <dbReference type="NCBI Taxonomy" id="74649"/>
    <lineage>
        <taxon>Eukaryota</taxon>
        <taxon>Viridiplantae</taxon>
        <taxon>Streptophyta</taxon>
        <taxon>Embryophyta</taxon>
        <taxon>Tracheophyta</taxon>
        <taxon>Spermatophyta</taxon>
        <taxon>Magnoliopsida</taxon>
        <taxon>eudicotyledons</taxon>
        <taxon>Gunneridae</taxon>
        <taxon>Pentapetalae</taxon>
        <taxon>rosids</taxon>
        <taxon>fabids</taxon>
        <taxon>Rosales</taxon>
        <taxon>Rosaceae</taxon>
        <taxon>Rosoideae</taxon>
        <taxon>Rosoideae incertae sedis</taxon>
        <taxon>Rosa</taxon>
    </lineage>
</organism>
<proteinExistence type="predicted"/>
<dbReference type="STRING" id="74649.A0A2P6PV25"/>
<dbReference type="GO" id="GO:0016787">
    <property type="term" value="F:hydrolase activity"/>
    <property type="evidence" value="ECO:0007669"/>
    <property type="project" value="UniProtKB-KW"/>
</dbReference>
<dbReference type="InterPro" id="IPR002182">
    <property type="entry name" value="NB-ARC"/>
</dbReference>
<name>A0A2P6PV25_ROSCH</name>
<dbReference type="SUPFAM" id="SSF52540">
    <property type="entry name" value="P-loop containing nucleoside triphosphate hydrolases"/>
    <property type="match status" value="1"/>
</dbReference>
<dbReference type="EMBL" id="PDCK01000044">
    <property type="protein sequence ID" value="PRQ25783.1"/>
    <property type="molecule type" value="Genomic_DNA"/>
</dbReference>
<dbReference type="Pfam" id="PF00931">
    <property type="entry name" value="NB-ARC"/>
    <property type="match status" value="1"/>
</dbReference>
<dbReference type="InterPro" id="IPR027417">
    <property type="entry name" value="P-loop_NTPase"/>
</dbReference>
<dbReference type="GO" id="GO:0043531">
    <property type="term" value="F:ADP binding"/>
    <property type="evidence" value="ECO:0007669"/>
    <property type="project" value="InterPro"/>
</dbReference>
<evidence type="ECO:0000313" key="4">
    <source>
        <dbReference type="Proteomes" id="UP000238479"/>
    </source>
</evidence>
<dbReference type="GO" id="GO:0007165">
    <property type="term" value="P:signal transduction"/>
    <property type="evidence" value="ECO:0007669"/>
    <property type="project" value="InterPro"/>
</dbReference>
<accession>A0A2P6PV25</accession>
<dbReference type="Gene3D" id="3.40.50.10140">
    <property type="entry name" value="Toll/interleukin-1 receptor homology (TIR) domain"/>
    <property type="match status" value="1"/>
</dbReference>
<evidence type="ECO:0000259" key="2">
    <source>
        <dbReference type="Pfam" id="PF01582"/>
    </source>
</evidence>
<keyword evidence="4" id="KW-1185">Reference proteome</keyword>
<dbReference type="InterPro" id="IPR044974">
    <property type="entry name" value="Disease_R_plants"/>
</dbReference>
<dbReference type="AlphaFoldDB" id="A0A2P6PV25"/>
<evidence type="ECO:0000313" key="3">
    <source>
        <dbReference type="EMBL" id="PRQ25783.1"/>
    </source>
</evidence>
<dbReference type="InterPro" id="IPR035897">
    <property type="entry name" value="Toll_tir_struct_dom_sf"/>
</dbReference>
<protein>
    <submittedName>
        <fullName evidence="3">Putative P-loop containing nucleoside triphosphate hydrolase</fullName>
    </submittedName>
</protein>
<reference evidence="3 4" key="1">
    <citation type="journal article" date="2018" name="Nat. Genet.">
        <title>The Rosa genome provides new insights in the design of modern roses.</title>
        <authorList>
            <person name="Bendahmane M."/>
        </authorList>
    </citation>
    <scope>NUCLEOTIDE SEQUENCE [LARGE SCALE GENOMIC DNA]</scope>
    <source>
        <strain evidence="4">cv. Old Blush</strain>
    </source>
</reference>
<dbReference type="PRINTS" id="PR00364">
    <property type="entry name" value="DISEASERSIST"/>
</dbReference>
<sequence length="233" mass="25955">MVRQWRDALTSAANLSGFDSHKIRPESKLVEDIVKAILVKLNGGSSSVLKGLVGMKSRVREVERLLCLDSLDVRTVGIWGMGGVGKTTLARAVFDHLSFEFEACCFIGDIREASETSHGLNQLQKELLRILLDQENLNMGTISVSSTLDRRRLRRKKVLIVLDDVNDPRQLDVLVGDDAQFGPGSRILITTIYMQLLKTGGADKIYEVKQLNEDEALQLFRLNAFKNMHSVGS</sequence>
<dbReference type="Pfam" id="PF01582">
    <property type="entry name" value="TIR"/>
    <property type="match status" value="1"/>
</dbReference>
<dbReference type="PANTHER" id="PTHR11017">
    <property type="entry name" value="LEUCINE-RICH REPEAT-CONTAINING PROTEIN"/>
    <property type="match status" value="1"/>
</dbReference>
<keyword evidence="3" id="KW-0378">Hydrolase</keyword>
<dbReference type="OMA" id="CHDNIYK"/>
<evidence type="ECO:0000259" key="1">
    <source>
        <dbReference type="Pfam" id="PF00931"/>
    </source>
</evidence>
<feature type="domain" description="TIR" evidence="2">
    <location>
        <begin position="2"/>
        <end position="53"/>
    </location>
</feature>
<dbReference type="PANTHER" id="PTHR11017:SF479">
    <property type="entry name" value="DISEASE RESISTANCE PROTEIN (TIR-NBS-LRR CLASS) FAMILY"/>
    <property type="match status" value="1"/>
</dbReference>
<dbReference type="InterPro" id="IPR000157">
    <property type="entry name" value="TIR_dom"/>
</dbReference>
<dbReference type="Gramene" id="PRQ25783">
    <property type="protein sequence ID" value="PRQ25783"/>
    <property type="gene ID" value="RchiOBHm_Chr6g0287421"/>
</dbReference>
<dbReference type="Proteomes" id="UP000238479">
    <property type="component" value="Chromosome 6"/>
</dbReference>
<gene>
    <name evidence="3" type="ORF">RchiOBHm_Chr6g0287421</name>
</gene>